<dbReference type="AlphaFoldDB" id="A0A0G2I6Z6"/>
<keyword evidence="4" id="KW-1185">Reference proteome</keyword>
<evidence type="ECO:0000313" key="4">
    <source>
        <dbReference type="Proteomes" id="UP000034680"/>
    </source>
</evidence>
<reference evidence="3 4" key="2">
    <citation type="submission" date="2015-05" db="EMBL/GenBank/DDBJ databases">
        <authorList>
            <person name="Morales-Cruz A."/>
            <person name="Amrine K.C."/>
            <person name="Cantu D."/>
        </authorList>
    </citation>
    <scope>NUCLEOTIDE SEQUENCE [LARGE SCALE GENOMIC DNA]</scope>
    <source>
        <strain evidence="3">DA912</strain>
    </source>
</reference>
<dbReference type="Proteomes" id="UP000034680">
    <property type="component" value="Unassembled WGS sequence"/>
</dbReference>
<feature type="region of interest" description="Disordered" evidence="1">
    <location>
        <begin position="175"/>
        <end position="204"/>
    </location>
</feature>
<sequence>MDSLARTKPLNVCITRCAELIHDLHDITQFQALQQQVKALLTSLLSMMRVVNPNKLDTSQSDPTNSPGLTLLAAYLHELNKTCVYYGTVAETELELSNEDRGFVLGEISKSFDRLADKLCYLAHRLQALADDEQTDYRTKIQNLCQWAESTFEDWHFFQGEFEAIRVLAAATSAAKKDHSTTRTPTAADDSVDSSSDEIPQKPEHRVASVWDKIGEQLAEEGIQDDAIEKVANDLKACARSLVRGERPRFGPNEPEPAKTIMNSPKKSAIGKTRASNDASDDATTKVIKTSTSGNPANSSAASASTDPTTKESKTTANAKPKPGDAALDDWFNRDFVSSKITVALDRINSKNIDLYLPQLLVVAFRQETEKDSRNFRQALDLIYAIACHDTSRSRLHARLAEKIQAKTPTQIRNIMVNKQGTVGSHERSVTGYLFKKCSVDWDHGKHERNKISVETFALGLSRFIGDLARFGVFNAGHIHSFIRAQWGPQLERNQFMAVCKLLRNTGPMLDSQSDKSDMEDHFKRILSLTNKKKTPEIVKELAQELSSLRSSGWQNKQTKVMDQVEEAIRKKA</sequence>
<dbReference type="InterPro" id="IPR016024">
    <property type="entry name" value="ARM-type_fold"/>
</dbReference>
<evidence type="ECO:0000313" key="3">
    <source>
        <dbReference type="EMBL" id="KKY35615.1"/>
    </source>
</evidence>
<dbReference type="STRING" id="1214573.A0A0G2I6Z6"/>
<keyword evidence="3" id="KW-0648">Protein biosynthesis</keyword>
<evidence type="ECO:0000256" key="1">
    <source>
        <dbReference type="SAM" id="MobiDB-lite"/>
    </source>
</evidence>
<dbReference type="InterPro" id="IPR003890">
    <property type="entry name" value="MIF4G-like_typ-3"/>
</dbReference>
<dbReference type="Pfam" id="PF02854">
    <property type="entry name" value="MIF4G"/>
    <property type="match status" value="1"/>
</dbReference>
<dbReference type="SUPFAM" id="SSF48371">
    <property type="entry name" value="ARM repeat"/>
    <property type="match status" value="1"/>
</dbReference>
<dbReference type="GO" id="GO:0003743">
    <property type="term" value="F:translation initiation factor activity"/>
    <property type="evidence" value="ECO:0007669"/>
    <property type="project" value="UniProtKB-KW"/>
</dbReference>
<dbReference type="Gene3D" id="1.25.40.180">
    <property type="match status" value="1"/>
</dbReference>
<proteinExistence type="predicted"/>
<feature type="domain" description="MIF4G" evidence="2">
    <location>
        <begin position="367"/>
        <end position="548"/>
    </location>
</feature>
<feature type="region of interest" description="Disordered" evidence="1">
    <location>
        <begin position="246"/>
        <end position="325"/>
    </location>
</feature>
<gene>
    <name evidence="3" type="ORF">UCDDA912_g04396</name>
</gene>
<protein>
    <submittedName>
        <fullName evidence="3">Putative eukaryotic initiation factor 4f subunit p130</fullName>
    </submittedName>
</protein>
<feature type="compositionally biased region" description="Low complexity" evidence="1">
    <location>
        <begin position="290"/>
        <end position="308"/>
    </location>
</feature>
<keyword evidence="3" id="KW-0396">Initiation factor</keyword>
<comment type="caution">
    <text evidence="3">The sequence shown here is derived from an EMBL/GenBank/DDBJ whole genome shotgun (WGS) entry which is preliminary data.</text>
</comment>
<evidence type="ECO:0000259" key="2">
    <source>
        <dbReference type="Pfam" id="PF02854"/>
    </source>
</evidence>
<dbReference type="GO" id="GO:0003723">
    <property type="term" value="F:RNA binding"/>
    <property type="evidence" value="ECO:0007669"/>
    <property type="project" value="InterPro"/>
</dbReference>
<reference evidence="3 4" key="1">
    <citation type="submission" date="2015-05" db="EMBL/GenBank/DDBJ databases">
        <title>Distinctive expansion of gene families associated with plant cell wall degradation and secondary metabolism in the genomes of grapevine trunk pathogens.</title>
        <authorList>
            <person name="Lawrence D.P."/>
            <person name="Travadon R."/>
            <person name="Rolshausen P.E."/>
            <person name="Baumgartner K."/>
        </authorList>
    </citation>
    <scope>NUCLEOTIDE SEQUENCE [LARGE SCALE GENOMIC DNA]</scope>
    <source>
        <strain evidence="3">DA912</strain>
    </source>
</reference>
<dbReference type="OrthoDB" id="5205550at2759"/>
<name>A0A0G2I6Z6_9PEZI</name>
<dbReference type="EMBL" id="LCUC01000152">
    <property type="protein sequence ID" value="KKY35615.1"/>
    <property type="molecule type" value="Genomic_DNA"/>
</dbReference>
<accession>A0A0G2I6Z6</accession>
<organism evidence="3 4">
    <name type="scientific">Diaporthe ampelina</name>
    <dbReference type="NCBI Taxonomy" id="1214573"/>
    <lineage>
        <taxon>Eukaryota</taxon>
        <taxon>Fungi</taxon>
        <taxon>Dikarya</taxon>
        <taxon>Ascomycota</taxon>
        <taxon>Pezizomycotina</taxon>
        <taxon>Sordariomycetes</taxon>
        <taxon>Sordariomycetidae</taxon>
        <taxon>Diaporthales</taxon>
        <taxon>Diaporthaceae</taxon>
        <taxon>Diaporthe</taxon>
    </lineage>
</organism>